<proteinExistence type="predicted"/>
<organism evidence="2 3">
    <name type="scientific">Tilletia walkeri</name>
    <dbReference type="NCBI Taxonomy" id="117179"/>
    <lineage>
        <taxon>Eukaryota</taxon>
        <taxon>Fungi</taxon>
        <taxon>Dikarya</taxon>
        <taxon>Basidiomycota</taxon>
        <taxon>Ustilaginomycotina</taxon>
        <taxon>Exobasidiomycetes</taxon>
        <taxon>Tilletiales</taxon>
        <taxon>Tilletiaceae</taxon>
        <taxon>Tilletia</taxon>
    </lineage>
</organism>
<feature type="compositionally biased region" description="Basic and acidic residues" evidence="1">
    <location>
        <begin position="90"/>
        <end position="117"/>
    </location>
</feature>
<reference evidence="2" key="1">
    <citation type="submission" date="2016-04" db="EMBL/GenBank/DDBJ databases">
        <authorList>
            <person name="Nguyen H.D."/>
            <person name="Samba Siva P."/>
            <person name="Cullis J."/>
            <person name="Levesque C.A."/>
            <person name="Hambleton S."/>
        </authorList>
    </citation>
    <scope>NUCLEOTIDE SEQUENCE</scope>
    <source>
        <strain evidence="2">DAOMC 236422</strain>
    </source>
</reference>
<comment type="caution">
    <text evidence="2">The sequence shown here is derived from an EMBL/GenBank/DDBJ whole genome shotgun (WGS) entry which is preliminary data.</text>
</comment>
<feature type="compositionally biased region" description="Polar residues" evidence="1">
    <location>
        <begin position="204"/>
        <end position="221"/>
    </location>
</feature>
<feature type="region of interest" description="Disordered" evidence="1">
    <location>
        <begin position="22"/>
        <end position="138"/>
    </location>
</feature>
<accession>A0A8X7NHV2</accession>
<dbReference type="AlphaFoldDB" id="A0A8X7NHV2"/>
<gene>
    <name evidence="2" type="ORF">A4X09_0g87</name>
</gene>
<protein>
    <submittedName>
        <fullName evidence="2">Uncharacterized protein</fullName>
    </submittedName>
</protein>
<evidence type="ECO:0000256" key="1">
    <source>
        <dbReference type="SAM" id="MobiDB-lite"/>
    </source>
</evidence>
<evidence type="ECO:0000313" key="2">
    <source>
        <dbReference type="EMBL" id="KAE8272260.1"/>
    </source>
</evidence>
<name>A0A8X7NHV2_9BASI</name>
<keyword evidence="3" id="KW-1185">Reference proteome</keyword>
<sequence length="330" mass="35028">MTKLVYLPAVLRRIHPRLYSTQGQGYGRARDRVKDEVAKKHTKQTAERQSNLGSSKFDEGTHVETVEQGEPFPHSGDQGASQHGGSTSSRHRDEYAGRGVREDNSQKAENMNRESRDTGGYSQTGGGSPTGPPTGAGLSAFGGAVSTWFTMAPSHSIILASPSLHSFGRSMSTSSSWAAASPKKESSSLSTEEENSIHARGQRPNGSSPQSGVDRSSGPQRESNDDVGHTRSKTQSGVDPHHKRASGMPSDPAEEAMNPVSPGSLDTKQPQKDKGVVQSIKDSLPRREAEDTECNAVLSGGGEILKSIKEGVGKAKSVVGEAILGNQDKK</sequence>
<feature type="region of interest" description="Disordered" evidence="1">
    <location>
        <begin position="168"/>
        <end position="294"/>
    </location>
</feature>
<feature type="compositionally biased region" description="Basic and acidic residues" evidence="1">
    <location>
        <begin position="56"/>
        <end position="65"/>
    </location>
</feature>
<feature type="compositionally biased region" description="Basic and acidic residues" evidence="1">
    <location>
        <begin position="28"/>
        <end position="39"/>
    </location>
</feature>
<feature type="compositionally biased region" description="Low complexity" evidence="1">
    <location>
        <begin position="170"/>
        <end position="181"/>
    </location>
</feature>
<evidence type="ECO:0000313" key="3">
    <source>
        <dbReference type="Proteomes" id="UP000078113"/>
    </source>
</evidence>
<dbReference type="EMBL" id="LWDG02000001">
    <property type="protein sequence ID" value="KAE8272260.1"/>
    <property type="molecule type" value="Genomic_DNA"/>
</dbReference>
<dbReference type="Proteomes" id="UP000078113">
    <property type="component" value="Unassembled WGS sequence"/>
</dbReference>
<feature type="compositionally biased region" description="Polar residues" evidence="1">
    <location>
        <begin position="78"/>
        <end position="88"/>
    </location>
</feature>
<reference evidence="2" key="2">
    <citation type="journal article" date="2019" name="IMA Fungus">
        <title>Genome sequencing and comparison of five Tilletia species to identify candidate genes for the detection of regulated species infecting wheat.</title>
        <authorList>
            <person name="Nguyen H.D.T."/>
            <person name="Sultana T."/>
            <person name="Kesanakurti P."/>
            <person name="Hambleton S."/>
        </authorList>
    </citation>
    <scope>NUCLEOTIDE SEQUENCE</scope>
    <source>
        <strain evidence="2">DAOMC 236422</strain>
    </source>
</reference>